<organism evidence="1 2">
    <name type="scientific">Arachis hypogaea</name>
    <name type="common">Peanut</name>
    <dbReference type="NCBI Taxonomy" id="3818"/>
    <lineage>
        <taxon>Eukaryota</taxon>
        <taxon>Viridiplantae</taxon>
        <taxon>Streptophyta</taxon>
        <taxon>Embryophyta</taxon>
        <taxon>Tracheophyta</taxon>
        <taxon>Spermatophyta</taxon>
        <taxon>Magnoliopsida</taxon>
        <taxon>eudicotyledons</taxon>
        <taxon>Gunneridae</taxon>
        <taxon>Pentapetalae</taxon>
        <taxon>rosids</taxon>
        <taxon>fabids</taxon>
        <taxon>Fabales</taxon>
        <taxon>Fabaceae</taxon>
        <taxon>Papilionoideae</taxon>
        <taxon>50 kb inversion clade</taxon>
        <taxon>dalbergioids sensu lato</taxon>
        <taxon>Dalbergieae</taxon>
        <taxon>Pterocarpus clade</taxon>
        <taxon>Arachis</taxon>
    </lineage>
</organism>
<comment type="caution">
    <text evidence="1">The sequence shown here is derived from an EMBL/GenBank/DDBJ whole genome shotgun (WGS) entry which is preliminary data.</text>
</comment>
<accession>A0A445AZV5</accession>
<dbReference type="EMBL" id="SDMP01000011">
    <property type="protein sequence ID" value="RYR31975.1"/>
    <property type="molecule type" value="Genomic_DNA"/>
</dbReference>
<dbReference type="Proteomes" id="UP000289738">
    <property type="component" value="Chromosome B01"/>
</dbReference>
<protein>
    <submittedName>
        <fullName evidence="1">Uncharacterized protein</fullName>
    </submittedName>
</protein>
<gene>
    <name evidence="1" type="ORF">Ahy_B01g056955</name>
</gene>
<sequence>MTMDRFSNTLFLSNDIWVTLTVKVASNSIQNLCSLRITCKAARDAGDADIVHRSVSIPPRHATPWWWSRDTEAMRFFDRCMAARHPELLCFSILNNSWPGEVQMPHIEEQYTMCASPRCSTRGHMGLLYDYRRRTAE</sequence>
<evidence type="ECO:0000313" key="2">
    <source>
        <dbReference type="Proteomes" id="UP000289738"/>
    </source>
</evidence>
<name>A0A445AZV5_ARAHY</name>
<dbReference type="AlphaFoldDB" id="A0A445AZV5"/>
<keyword evidence="2" id="KW-1185">Reference proteome</keyword>
<proteinExistence type="predicted"/>
<evidence type="ECO:0000313" key="1">
    <source>
        <dbReference type="EMBL" id="RYR31975.1"/>
    </source>
</evidence>
<reference evidence="1 2" key="1">
    <citation type="submission" date="2019-01" db="EMBL/GenBank/DDBJ databases">
        <title>Sequencing of cultivated peanut Arachis hypogaea provides insights into genome evolution and oil improvement.</title>
        <authorList>
            <person name="Chen X."/>
        </authorList>
    </citation>
    <scope>NUCLEOTIDE SEQUENCE [LARGE SCALE GENOMIC DNA]</scope>
    <source>
        <strain evidence="2">cv. Fuhuasheng</strain>
        <tissue evidence="1">Leaves</tissue>
    </source>
</reference>